<dbReference type="STRING" id="6526.A0A2C9L1E7"/>
<dbReference type="Gene3D" id="3.20.20.140">
    <property type="entry name" value="Metal-dependent hydrolases"/>
    <property type="match status" value="1"/>
</dbReference>
<dbReference type="InterPro" id="IPR013659">
    <property type="entry name" value="A_deaminase_N"/>
</dbReference>
<sequence length="113" mass="12891">MCNQLVRVWCSSLVLLMLSPGADTLTPSDYMKMRSEMIDDDESSRIGANLVLSAAELKVNSIFMKEKRAMIESSLINRTIYSPSTSFYYSKSEIDQTYLYQLIHRMPKGFNSS</sequence>
<feature type="chain" id="PRO_5012541966" description="Adenosine/AMP deaminase N-terminal domain-containing protein" evidence="1">
    <location>
        <begin position="25"/>
        <end position="113"/>
    </location>
</feature>
<accession>A0A2C9L1E7</accession>
<dbReference type="EnsemblMetazoa" id="BGLB025905-RA">
    <property type="protein sequence ID" value="BGLB025905-PA"/>
    <property type="gene ID" value="BGLB025905"/>
</dbReference>
<protein>
    <recommendedName>
        <fullName evidence="2">Adenosine/AMP deaminase N-terminal domain-containing protein</fullName>
    </recommendedName>
</protein>
<dbReference type="Proteomes" id="UP000076420">
    <property type="component" value="Unassembled WGS sequence"/>
</dbReference>
<keyword evidence="1" id="KW-0732">Signal</keyword>
<dbReference type="VEuPathDB" id="VectorBase:BGLB025905"/>
<dbReference type="AlphaFoldDB" id="A0A2C9L1E7"/>
<dbReference type="VEuPathDB" id="VectorBase:BGLAX_035128"/>
<feature type="signal peptide" evidence="1">
    <location>
        <begin position="1"/>
        <end position="24"/>
    </location>
</feature>
<evidence type="ECO:0000313" key="3">
    <source>
        <dbReference type="EnsemblMetazoa" id="BGLB025905-PA"/>
    </source>
</evidence>
<evidence type="ECO:0000259" key="2">
    <source>
        <dbReference type="Pfam" id="PF08451"/>
    </source>
</evidence>
<reference evidence="3" key="1">
    <citation type="submission" date="2020-05" db="UniProtKB">
        <authorList>
            <consortium name="EnsemblMetazoa"/>
        </authorList>
    </citation>
    <scope>IDENTIFICATION</scope>
    <source>
        <strain evidence="3">BB02</strain>
    </source>
</reference>
<dbReference type="Pfam" id="PF08451">
    <property type="entry name" value="A_deaminase_N"/>
    <property type="match status" value="1"/>
</dbReference>
<feature type="domain" description="Adenosine/AMP deaminase N-terminal" evidence="2">
    <location>
        <begin position="19"/>
        <end position="103"/>
    </location>
</feature>
<evidence type="ECO:0000256" key="1">
    <source>
        <dbReference type="SAM" id="SignalP"/>
    </source>
</evidence>
<proteinExistence type="predicted"/>
<evidence type="ECO:0000313" key="4">
    <source>
        <dbReference type="Proteomes" id="UP000076420"/>
    </source>
</evidence>
<name>A0A2C9L1E7_BIOGL</name>
<dbReference type="GO" id="GO:0005615">
    <property type="term" value="C:extracellular space"/>
    <property type="evidence" value="ECO:0007669"/>
    <property type="project" value="InterPro"/>
</dbReference>
<organism evidence="3 4">
    <name type="scientific">Biomphalaria glabrata</name>
    <name type="common">Bloodfluke planorb</name>
    <name type="synonym">Freshwater snail</name>
    <dbReference type="NCBI Taxonomy" id="6526"/>
    <lineage>
        <taxon>Eukaryota</taxon>
        <taxon>Metazoa</taxon>
        <taxon>Spiralia</taxon>
        <taxon>Lophotrochozoa</taxon>
        <taxon>Mollusca</taxon>
        <taxon>Gastropoda</taxon>
        <taxon>Heterobranchia</taxon>
        <taxon>Euthyneura</taxon>
        <taxon>Panpulmonata</taxon>
        <taxon>Hygrophila</taxon>
        <taxon>Lymnaeoidea</taxon>
        <taxon>Planorbidae</taxon>
        <taxon>Biomphalaria</taxon>
    </lineage>
</organism>